<dbReference type="Proteomes" id="UP000193431">
    <property type="component" value="Chromosome"/>
</dbReference>
<dbReference type="PROSITE" id="PS51257">
    <property type="entry name" value="PROKAR_LIPOPROTEIN"/>
    <property type="match status" value="1"/>
</dbReference>
<dbReference type="EMBL" id="CP019344">
    <property type="protein sequence ID" value="ARN78205.1"/>
    <property type="molecule type" value="Genomic_DNA"/>
</dbReference>
<dbReference type="STRING" id="331648.BST97_09490"/>
<sequence length="166" mass="19107">MNSIVKYFFAVLLLGLISCKNDPKVEAQSQELENEIAQYDALMEEAIEVHDDVMPKMGRLMELSEMMDQQIKKDSTISEFKIAKEKLNAAHDDMMTWMREYSEQFPYGEESPATAAALDQKMPVLEEKVEEIKRVKTETENVITYAQNLMKKVAVDDFKKDQSIAK</sequence>
<evidence type="ECO:0000313" key="2">
    <source>
        <dbReference type="Proteomes" id="UP000193431"/>
    </source>
</evidence>
<reference evidence="1 2" key="1">
    <citation type="submission" date="2016-11" db="EMBL/GenBank/DDBJ databases">
        <title>Trade-off between light-utilization and light-protection in marine flavobacteria.</title>
        <authorList>
            <person name="Kumagai Y."/>
        </authorList>
    </citation>
    <scope>NUCLEOTIDE SEQUENCE [LARGE SCALE GENOMIC DNA]</scope>
    <source>
        <strain evidence="1 2">JCM 13191</strain>
    </source>
</reference>
<gene>
    <name evidence="1" type="ORF">BST97_09490</name>
</gene>
<name>A0A1W6MKT5_9FLAO</name>
<evidence type="ECO:0000313" key="1">
    <source>
        <dbReference type="EMBL" id="ARN78205.1"/>
    </source>
</evidence>
<proteinExistence type="predicted"/>
<dbReference type="RefSeq" id="WP_085767007.1">
    <property type="nucleotide sequence ID" value="NZ_CP019344.1"/>
</dbReference>
<accession>A0A1W6MKT5</accession>
<protein>
    <recommendedName>
        <fullName evidence="3">Viral A-type inclusion protein</fullName>
    </recommendedName>
</protein>
<dbReference type="OrthoDB" id="1436925at2"/>
<evidence type="ECO:0008006" key="3">
    <source>
        <dbReference type="Google" id="ProtNLM"/>
    </source>
</evidence>
<dbReference type="AlphaFoldDB" id="A0A1W6MKT5"/>
<keyword evidence="2" id="KW-1185">Reference proteome</keyword>
<organism evidence="1 2">
    <name type="scientific">Nonlabens spongiae</name>
    <dbReference type="NCBI Taxonomy" id="331648"/>
    <lineage>
        <taxon>Bacteria</taxon>
        <taxon>Pseudomonadati</taxon>
        <taxon>Bacteroidota</taxon>
        <taxon>Flavobacteriia</taxon>
        <taxon>Flavobacteriales</taxon>
        <taxon>Flavobacteriaceae</taxon>
        <taxon>Nonlabens</taxon>
    </lineage>
</organism>